<organism evidence="1 2">
    <name type="scientific">Trichonephila inaurata madagascariensis</name>
    <dbReference type="NCBI Taxonomy" id="2747483"/>
    <lineage>
        <taxon>Eukaryota</taxon>
        <taxon>Metazoa</taxon>
        <taxon>Ecdysozoa</taxon>
        <taxon>Arthropoda</taxon>
        <taxon>Chelicerata</taxon>
        <taxon>Arachnida</taxon>
        <taxon>Araneae</taxon>
        <taxon>Araneomorphae</taxon>
        <taxon>Entelegynae</taxon>
        <taxon>Araneoidea</taxon>
        <taxon>Nephilidae</taxon>
        <taxon>Trichonephila</taxon>
        <taxon>Trichonephila inaurata</taxon>
    </lineage>
</organism>
<dbReference type="AlphaFoldDB" id="A0A8X7C3K2"/>
<keyword evidence="2" id="KW-1185">Reference proteome</keyword>
<reference evidence="1" key="1">
    <citation type="submission" date="2020-08" db="EMBL/GenBank/DDBJ databases">
        <title>Multicomponent nature underlies the extraordinary mechanical properties of spider dragline silk.</title>
        <authorList>
            <person name="Kono N."/>
            <person name="Nakamura H."/>
            <person name="Mori M."/>
            <person name="Yoshida Y."/>
            <person name="Ohtoshi R."/>
            <person name="Malay A.D."/>
            <person name="Moran D.A.P."/>
            <person name="Tomita M."/>
            <person name="Numata K."/>
            <person name="Arakawa K."/>
        </authorList>
    </citation>
    <scope>NUCLEOTIDE SEQUENCE</scope>
</reference>
<evidence type="ECO:0000313" key="2">
    <source>
        <dbReference type="Proteomes" id="UP000886998"/>
    </source>
</evidence>
<protein>
    <submittedName>
        <fullName evidence="1">Uncharacterized protein</fullName>
    </submittedName>
</protein>
<dbReference type="EMBL" id="BMAV01008908">
    <property type="protein sequence ID" value="GFY52788.1"/>
    <property type="molecule type" value="Genomic_DNA"/>
</dbReference>
<proteinExistence type="predicted"/>
<name>A0A8X7C3K2_9ARAC</name>
<sequence length="221" mass="25119">MDKKSFSKHIKFLSEENSEVKHQILEVTRNRLCAVHSAPNDEENKETGLFDVTVSFDGSWQSGIANQCRTGVVSDLLTALSMEMEAAVILCGKRFIASVKCHTLPGCRMEIESSQRNPMANIREKFGIKQTMIPKCLGTGLRSAERKAIKDNCKMDDENEKCYLRQALIITSYRQTQQMSHRQTLLVFQKSCRNRELQKHSIMKTKLTEEVVAKISLCISD</sequence>
<comment type="caution">
    <text evidence="1">The sequence shown here is derived from an EMBL/GenBank/DDBJ whole genome shotgun (WGS) entry which is preliminary data.</text>
</comment>
<evidence type="ECO:0000313" key="1">
    <source>
        <dbReference type="EMBL" id="GFY52788.1"/>
    </source>
</evidence>
<dbReference type="Proteomes" id="UP000886998">
    <property type="component" value="Unassembled WGS sequence"/>
</dbReference>
<accession>A0A8X7C3K2</accession>
<gene>
    <name evidence="1" type="ORF">TNIN_114711</name>
</gene>